<evidence type="ECO:0000256" key="5">
    <source>
        <dbReference type="ARBA" id="ARBA00023004"/>
    </source>
</evidence>
<dbReference type="InterPro" id="IPR051684">
    <property type="entry name" value="Electron_Trans/Redox"/>
</dbReference>
<keyword evidence="2" id="KW-0004">4Fe-4S</keyword>
<feature type="transmembrane region" description="Helical" evidence="8">
    <location>
        <begin position="92"/>
        <end position="113"/>
    </location>
</feature>
<evidence type="ECO:0000256" key="3">
    <source>
        <dbReference type="ARBA" id="ARBA00022723"/>
    </source>
</evidence>
<keyword evidence="8" id="KW-1133">Transmembrane helix</keyword>
<dbReference type="InterPro" id="IPR009051">
    <property type="entry name" value="Helical_ferredxn"/>
</dbReference>
<dbReference type="InterPro" id="IPR032879">
    <property type="entry name" value="FixG_C"/>
</dbReference>
<keyword evidence="11" id="KW-1185">Reference proteome</keyword>
<dbReference type="PANTHER" id="PTHR30176">
    <property type="entry name" value="FERREDOXIN-TYPE PROTEIN NAPH"/>
    <property type="match status" value="1"/>
</dbReference>
<dbReference type="PROSITE" id="PS51379">
    <property type="entry name" value="4FE4S_FER_2"/>
    <property type="match status" value="1"/>
</dbReference>
<dbReference type="STRING" id="1285928.SAMN04487894_11861"/>
<feature type="transmembrane region" description="Helical" evidence="8">
    <location>
        <begin position="340"/>
        <end position="359"/>
    </location>
</feature>
<name>A0A1G6ZIR4_NIADE</name>
<dbReference type="InterPro" id="IPR013783">
    <property type="entry name" value="Ig-like_fold"/>
</dbReference>
<dbReference type="AlphaFoldDB" id="A0A1G6ZIR4"/>
<dbReference type="InterPro" id="IPR017896">
    <property type="entry name" value="4Fe4S_Fe-S-bd"/>
</dbReference>
<proteinExistence type="predicted"/>
<feature type="region of interest" description="Disordered" evidence="7">
    <location>
        <begin position="1"/>
        <end position="22"/>
    </location>
</feature>
<dbReference type="Pfam" id="PF12801">
    <property type="entry name" value="Fer4_5"/>
    <property type="match status" value="1"/>
</dbReference>
<keyword evidence="8" id="KW-0812">Transmembrane</keyword>
<gene>
    <name evidence="10" type="ORF">SAMN04487894_11861</name>
</gene>
<feature type="transmembrane region" description="Helical" evidence="8">
    <location>
        <begin position="48"/>
        <end position="65"/>
    </location>
</feature>
<dbReference type="Proteomes" id="UP000198757">
    <property type="component" value="Unassembled WGS sequence"/>
</dbReference>
<keyword evidence="4" id="KW-0249">Electron transport</keyword>
<dbReference type="NCBIfam" id="TIGR02745">
    <property type="entry name" value="ccoG_rdxA_fixG"/>
    <property type="match status" value="1"/>
</dbReference>
<evidence type="ECO:0000313" key="10">
    <source>
        <dbReference type="EMBL" id="SDE02333.1"/>
    </source>
</evidence>
<dbReference type="GO" id="GO:0051539">
    <property type="term" value="F:4 iron, 4 sulfur cluster binding"/>
    <property type="evidence" value="ECO:0007669"/>
    <property type="project" value="UniProtKB-KW"/>
</dbReference>
<evidence type="ECO:0000256" key="7">
    <source>
        <dbReference type="SAM" id="MobiDB-lite"/>
    </source>
</evidence>
<dbReference type="Gene3D" id="1.10.1060.10">
    <property type="entry name" value="Alpha-helical ferredoxin"/>
    <property type="match status" value="1"/>
</dbReference>
<dbReference type="EMBL" id="FMZO01000018">
    <property type="protein sequence ID" value="SDE02333.1"/>
    <property type="molecule type" value="Genomic_DNA"/>
</dbReference>
<evidence type="ECO:0000259" key="9">
    <source>
        <dbReference type="PROSITE" id="PS51379"/>
    </source>
</evidence>
<sequence>MKADDDAVGPQKVSDSFRDRHSNVNEKGKRNWVYALKPRGKLYRYRQWLSAGYLLLFFTLPFIKINGMPAVELNFPEARFILFGKIFWPDDFFIFAVAMVLAIVFVALFTVIYGRVFCGWVCPQTVFMEFVFRKIEWLIEGTPSQQKKLNAAPMSLRKFTKKAVKHLVFFMVSFLIAHTFLSYILGVHEVLVLMRSPVSENIGLFAGLLFFTGLFYFVFAFVRDIVCTTVCPYGRLQGVLFDKDTMQVSYDYNRGEPRGKMTKKLEQSLGDCIDCKLCVHVCPTGIDIRNGVQMECVGCTACIDACNDVMFRIGRPEGLIRMASGNQISKKTAFRFNGRMKFYSAVLLILVGVMSTLILSRKSIDTTISRVKGQLYQEVGKDSLSNLFQAKIINKTRTDVSFEFRVEGPVPGEVRMVDATHHVLKKESLNNSTFFIVVPVAKIKARSTDIRIGVYTNGKKTATIKSKFLGPFI</sequence>
<dbReference type="InterPro" id="IPR014116">
    <property type="entry name" value="Cyt_c_oxidase_cbb3_FixG"/>
</dbReference>
<accession>A0A1G6ZIR4</accession>
<keyword evidence="3" id="KW-0479">Metal-binding</keyword>
<keyword evidence="8" id="KW-0472">Membrane</keyword>
<dbReference type="SUPFAM" id="SSF54862">
    <property type="entry name" value="4Fe-4S ferredoxins"/>
    <property type="match status" value="1"/>
</dbReference>
<feature type="domain" description="4Fe-4S ferredoxin-type" evidence="9">
    <location>
        <begin position="263"/>
        <end position="291"/>
    </location>
</feature>
<evidence type="ECO:0000256" key="6">
    <source>
        <dbReference type="ARBA" id="ARBA00023014"/>
    </source>
</evidence>
<dbReference type="Pfam" id="PF13746">
    <property type="entry name" value="Fer4_18"/>
    <property type="match status" value="1"/>
</dbReference>
<protein>
    <submittedName>
        <fullName evidence="10">Cytochrome c oxidase accessory protein FixG</fullName>
    </submittedName>
</protein>
<feature type="transmembrane region" description="Helical" evidence="8">
    <location>
        <begin position="167"/>
        <end position="186"/>
    </location>
</feature>
<keyword evidence="5" id="KW-0408">Iron</keyword>
<dbReference type="GO" id="GO:0046872">
    <property type="term" value="F:metal ion binding"/>
    <property type="evidence" value="ECO:0007669"/>
    <property type="project" value="UniProtKB-KW"/>
</dbReference>
<feature type="transmembrane region" description="Helical" evidence="8">
    <location>
        <begin position="202"/>
        <end position="222"/>
    </location>
</feature>
<keyword evidence="1" id="KW-0813">Transport</keyword>
<reference evidence="11" key="1">
    <citation type="submission" date="2016-10" db="EMBL/GenBank/DDBJ databases">
        <authorList>
            <person name="Varghese N."/>
            <person name="Submissions S."/>
        </authorList>
    </citation>
    <scope>NUCLEOTIDE SEQUENCE [LARGE SCALE GENOMIC DNA]</scope>
    <source>
        <strain evidence="11">DSM 25811 / CCM 8410 / LMG 26954 / E90</strain>
    </source>
</reference>
<dbReference type="Pfam" id="PF11614">
    <property type="entry name" value="FixG_C"/>
    <property type="match status" value="1"/>
</dbReference>
<dbReference type="OrthoDB" id="9811700at2"/>
<dbReference type="RefSeq" id="WP_090392609.1">
    <property type="nucleotide sequence ID" value="NZ_FMZO01000018.1"/>
</dbReference>
<evidence type="ECO:0000256" key="8">
    <source>
        <dbReference type="SAM" id="Phobius"/>
    </source>
</evidence>
<evidence type="ECO:0000256" key="2">
    <source>
        <dbReference type="ARBA" id="ARBA00022485"/>
    </source>
</evidence>
<evidence type="ECO:0000313" key="11">
    <source>
        <dbReference type="Proteomes" id="UP000198757"/>
    </source>
</evidence>
<dbReference type="Gene3D" id="2.60.40.10">
    <property type="entry name" value="Immunoglobulins"/>
    <property type="match status" value="1"/>
</dbReference>
<dbReference type="PROSITE" id="PS00198">
    <property type="entry name" value="4FE4S_FER_1"/>
    <property type="match status" value="1"/>
</dbReference>
<dbReference type="PANTHER" id="PTHR30176:SF3">
    <property type="entry name" value="FERREDOXIN-TYPE PROTEIN NAPH"/>
    <property type="match status" value="1"/>
</dbReference>
<dbReference type="InterPro" id="IPR017900">
    <property type="entry name" value="4Fe4S_Fe_S_CS"/>
</dbReference>
<dbReference type="GO" id="GO:0005886">
    <property type="term" value="C:plasma membrane"/>
    <property type="evidence" value="ECO:0007669"/>
    <property type="project" value="TreeGrafter"/>
</dbReference>
<evidence type="ECO:0000256" key="4">
    <source>
        <dbReference type="ARBA" id="ARBA00022982"/>
    </source>
</evidence>
<organism evidence="10 11">
    <name type="scientific">Niabella drilacis (strain DSM 25811 / CCM 8410 / CCUG 62505 / LMG 26954 / E90)</name>
    <dbReference type="NCBI Taxonomy" id="1285928"/>
    <lineage>
        <taxon>Bacteria</taxon>
        <taxon>Pseudomonadati</taxon>
        <taxon>Bacteroidota</taxon>
        <taxon>Chitinophagia</taxon>
        <taxon>Chitinophagales</taxon>
        <taxon>Chitinophagaceae</taxon>
        <taxon>Niabella</taxon>
    </lineage>
</organism>
<keyword evidence="6" id="KW-0411">Iron-sulfur</keyword>
<evidence type="ECO:0000256" key="1">
    <source>
        <dbReference type="ARBA" id="ARBA00022448"/>
    </source>
</evidence>